<proteinExistence type="predicted"/>
<protein>
    <submittedName>
        <fullName evidence="1">Uncharacterized protein</fullName>
    </submittedName>
</protein>
<evidence type="ECO:0000313" key="2">
    <source>
        <dbReference type="Proteomes" id="UP001215231"/>
    </source>
</evidence>
<organism evidence="1 2">
    <name type="scientific">Thalassomonas haliotis</name>
    <dbReference type="NCBI Taxonomy" id="485448"/>
    <lineage>
        <taxon>Bacteria</taxon>
        <taxon>Pseudomonadati</taxon>
        <taxon>Pseudomonadota</taxon>
        <taxon>Gammaproteobacteria</taxon>
        <taxon>Alteromonadales</taxon>
        <taxon>Colwelliaceae</taxon>
        <taxon>Thalassomonas</taxon>
    </lineage>
</organism>
<keyword evidence="2" id="KW-1185">Reference proteome</keyword>
<evidence type="ECO:0000313" key="1">
    <source>
        <dbReference type="EMBL" id="WDE10325.1"/>
    </source>
</evidence>
<sequence>MVLFSWFLHAKKSLNDIQAQEGLQADKQQDLIYKQQAMWPIAKPREQAISLSPNIIRVSSRRHKKPIARQLKYKQILK</sequence>
<name>A0ABY7V9P7_9GAMM</name>
<gene>
    <name evidence="1" type="ORF">H3N35_18870</name>
</gene>
<dbReference type="Proteomes" id="UP001215231">
    <property type="component" value="Chromosome"/>
</dbReference>
<dbReference type="EMBL" id="CP059693">
    <property type="protein sequence ID" value="WDE10325.1"/>
    <property type="molecule type" value="Genomic_DNA"/>
</dbReference>
<accession>A0ABY7V9P7</accession>
<reference evidence="1 2" key="1">
    <citation type="journal article" date="2022" name="Mar. Drugs">
        <title>Bioassay-Guided Fractionation Leads to the Detection of Cholic Acid Generated by the Rare Thalassomonas sp.</title>
        <authorList>
            <person name="Pheiffer F."/>
            <person name="Schneider Y.K."/>
            <person name="Hansen E.H."/>
            <person name="Andersen J.H."/>
            <person name="Isaksson J."/>
            <person name="Busche T."/>
            <person name="R C."/>
            <person name="Kalinowski J."/>
            <person name="Zyl L.V."/>
            <person name="Trindade M."/>
        </authorList>
    </citation>
    <scope>NUCLEOTIDE SEQUENCE [LARGE SCALE GENOMIC DNA]</scope>
    <source>
        <strain evidence="1 2">A5K-61T</strain>
    </source>
</reference>
<dbReference type="RefSeq" id="WP_274050358.1">
    <property type="nucleotide sequence ID" value="NZ_CP059693.1"/>
</dbReference>